<reference evidence="1" key="1">
    <citation type="submission" date="2013-07" db="EMBL/GenBank/DDBJ databases">
        <title>The Genome Sequence of Cryptococcus dejecticola CBS10117.</title>
        <authorList>
            <consortium name="The Broad Institute Genome Sequencing Platform"/>
            <person name="Cuomo C."/>
            <person name="Litvintseva A."/>
            <person name="Chen Y."/>
            <person name="Heitman J."/>
            <person name="Sun S."/>
            <person name="Springer D."/>
            <person name="Dromer F."/>
            <person name="Young S.K."/>
            <person name="Zeng Q."/>
            <person name="Gargeya S."/>
            <person name="Fitzgerald M."/>
            <person name="Abouelleil A."/>
            <person name="Alvarado L."/>
            <person name="Berlin A.M."/>
            <person name="Chapman S.B."/>
            <person name="Dewar J."/>
            <person name="Goldberg J."/>
            <person name="Griggs A."/>
            <person name="Gujja S."/>
            <person name="Hansen M."/>
            <person name="Howarth C."/>
            <person name="Imamovic A."/>
            <person name="Larimer J."/>
            <person name="McCowan C."/>
            <person name="Murphy C."/>
            <person name="Pearson M."/>
            <person name="Priest M."/>
            <person name="Roberts A."/>
            <person name="Saif S."/>
            <person name="Shea T."/>
            <person name="Sykes S."/>
            <person name="Wortman J."/>
            <person name="Nusbaum C."/>
            <person name="Birren B."/>
        </authorList>
    </citation>
    <scope>NUCLEOTIDE SEQUENCE [LARGE SCALE GENOMIC DNA]</scope>
    <source>
        <strain evidence="1">CBS 10117</strain>
    </source>
</reference>
<dbReference type="EMBL" id="CP144530">
    <property type="protein sequence ID" value="WWC57915.1"/>
    <property type="molecule type" value="Genomic_DNA"/>
</dbReference>
<dbReference type="AlphaFoldDB" id="A0A1A6AF29"/>
<dbReference type="EMBL" id="KI894027">
    <property type="protein sequence ID" value="OBR88633.1"/>
    <property type="molecule type" value="Genomic_DNA"/>
</dbReference>
<evidence type="ECO:0000313" key="2">
    <source>
        <dbReference type="EMBL" id="WWC57915.1"/>
    </source>
</evidence>
<accession>A0A1A6AF29</accession>
<protein>
    <submittedName>
        <fullName evidence="1">Uncharacterized protein</fullName>
    </submittedName>
</protein>
<sequence length="246" mass="27715">MIDLDSKKDCDLSSKYLPAHIQPLRDRSTRQIDGAAVFLSSQDSRCLKIWTKGSRLTHNPEDGSKVTLSPSFIGDTAQFSFRGTDNNMDITEPPQPFMKYRSYAYKAGPPEFGAQLVSRSQDWSGLVQTQLESLREQAKVKMGTEIDFYLKGVEISCMASARGVGEQIYLKRGQEDQQWGDSFTQDMMESLSQTAPWKTTWKGFITCWDFRALPSTASKDECHSYEMLTPSTDELLALTQVASGRF</sequence>
<name>A0A1A6AF29_9TREE</name>
<keyword evidence="3" id="KW-1185">Reference proteome</keyword>
<gene>
    <name evidence="1" type="ORF">I303_00450</name>
    <name evidence="2" type="ORF">I303_100450</name>
</gene>
<reference evidence="2" key="3">
    <citation type="submission" date="2024-02" db="EMBL/GenBank/DDBJ databases">
        <title>Comparative genomics of Cryptococcus and Kwoniella reveals pathogenesis evolution and contrasting modes of karyotype evolution via chromosome fusion or intercentromeric recombination.</title>
        <authorList>
            <person name="Coelho M.A."/>
            <person name="David-Palma M."/>
            <person name="Shea T."/>
            <person name="Bowers K."/>
            <person name="McGinley-Smith S."/>
            <person name="Mohammad A.W."/>
            <person name="Gnirke A."/>
            <person name="Yurkov A.M."/>
            <person name="Nowrousian M."/>
            <person name="Sun S."/>
            <person name="Cuomo C.A."/>
            <person name="Heitman J."/>
        </authorList>
    </citation>
    <scope>NUCLEOTIDE SEQUENCE</scope>
    <source>
        <strain evidence="2">CBS 10117</strain>
    </source>
</reference>
<dbReference type="Proteomes" id="UP000078595">
    <property type="component" value="Chromosome 1"/>
</dbReference>
<organism evidence="1">
    <name type="scientific">Kwoniella dejecticola CBS 10117</name>
    <dbReference type="NCBI Taxonomy" id="1296121"/>
    <lineage>
        <taxon>Eukaryota</taxon>
        <taxon>Fungi</taxon>
        <taxon>Dikarya</taxon>
        <taxon>Basidiomycota</taxon>
        <taxon>Agaricomycotina</taxon>
        <taxon>Tremellomycetes</taxon>
        <taxon>Tremellales</taxon>
        <taxon>Cryptococcaceae</taxon>
        <taxon>Kwoniella</taxon>
    </lineage>
</organism>
<dbReference type="VEuPathDB" id="FungiDB:I303_00450"/>
<proteinExistence type="predicted"/>
<reference evidence="2" key="2">
    <citation type="submission" date="2013-07" db="EMBL/GenBank/DDBJ databases">
        <authorList>
            <consortium name="The Broad Institute Genome Sequencing Platform"/>
            <person name="Cuomo C."/>
            <person name="Litvintseva A."/>
            <person name="Chen Y."/>
            <person name="Heitman J."/>
            <person name="Sun S."/>
            <person name="Springer D."/>
            <person name="Dromer F."/>
            <person name="Young S.K."/>
            <person name="Zeng Q."/>
            <person name="Gargeya S."/>
            <person name="Fitzgerald M."/>
            <person name="Abouelleil A."/>
            <person name="Alvarado L."/>
            <person name="Berlin A.M."/>
            <person name="Chapman S.B."/>
            <person name="Dewar J."/>
            <person name="Goldberg J."/>
            <person name="Griggs A."/>
            <person name="Gujja S."/>
            <person name="Hansen M."/>
            <person name="Howarth C."/>
            <person name="Imamovic A."/>
            <person name="Larimer J."/>
            <person name="McCowan C."/>
            <person name="Murphy C."/>
            <person name="Pearson M."/>
            <person name="Priest M."/>
            <person name="Roberts A."/>
            <person name="Saif S."/>
            <person name="Shea T."/>
            <person name="Sykes S."/>
            <person name="Wortman J."/>
            <person name="Nusbaum C."/>
            <person name="Birren B."/>
        </authorList>
    </citation>
    <scope>NUCLEOTIDE SEQUENCE</scope>
    <source>
        <strain evidence="2">CBS 10117</strain>
    </source>
</reference>
<evidence type="ECO:0000313" key="1">
    <source>
        <dbReference type="EMBL" id="OBR88633.1"/>
    </source>
</evidence>
<dbReference type="KEGG" id="kdj:28964149"/>
<dbReference type="RefSeq" id="XP_018266475.1">
    <property type="nucleotide sequence ID" value="XM_018403821.1"/>
</dbReference>
<dbReference type="GeneID" id="28964149"/>
<evidence type="ECO:0000313" key="3">
    <source>
        <dbReference type="Proteomes" id="UP000078595"/>
    </source>
</evidence>